<dbReference type="Proteomes" id="UP000284751">
    <property type="component" value="Unassembled WGS sequence"/>
</dbReference>
<comment type="caution">
    <text evidence="2">The sequence shown here is derived from an EMBL/GenBank/DDBJ whole genome shotgun (WGS) entry which is preliminary data.</text>
</comment>
<keyword evidence="1" id="KW-0175">Coiled coil</keyword>
<feature type="coiled-coil region" evidence="1">
    <location>
        <begin position="68"/>
        <end position="95"/>
    </location>
</feature>
<evidence type="ECO:0000313" key="2">
    <source>
        <dbReference type="EMBL" id="RGQ40206.1"/>
    </source>
</evidence>
<proteinExistence type="predicted"/>
<dbReference type="EMBL" id="QRTC01000030">
    <property type="protein sequence ID" value="RGQ40206.1"/>
    <property type="molecule type" value="Genomic_DNA"/>
</dbReference>
<evidence type="ECO:0000256" key="1">
    <source>
        <dbReference type="SAM" id="Coils"/>
    </source>
</evidence>
<sequence length="96" mass="11282">MEDKAILEAMKSIQTDTLNQIDEKLEKQSQRLLQDFNTVIEDKVSHEIKIIAEGHMDIIRRLPEINELEELKSRVRVLERITQELSKTINELKKAQ</sequence>
<dbReference type="AlphaFoldDB" id="A0A412AWW3"/>
<reference evidence="2 3" key="1">
    <citation type="submission" date="2018-08" db="EMBL/GenBank/DDBJ databases">
        <title>A genome reference for cultivated species of the human gut microbiota.</title>
        <authorList>
            <person name="Zou Y."/>
            <person name="Xue W."/>
            <person name="Luo G."/>
        </authorList>
    </citation>
    <scope>NUCLEOTIDE SEQUENCE [LARGE SCALE GENOMIC DNA]</scope>
    <source>
        <strain evidence="2 3">AF28-26</strain>
    </source>
</reference>
<gene>
    <name evidence="2" type="ORF">DWY99_08415</name>
</gene>
<organism evidence="2 3">
    <name type="scientific">[Clostridium] leptum</name>
    <dbReference type="NCBI Taxonomy" id="1535"/>
    <lineage>
        <taxon>Bacteria</taxon>
        <taxon>Bacillati</taxon>
        <taxon>Bacillota</taxon>
        <taxon>Clostridia</taxon>
        <taxon>Eubacteriales</taxon>
        <taxon>Oscillospiraceae</taxon>
        <taxon>Oscillospiraceae incertae sedis</taxon>
    </lineage>
</organism>
<name>A0A412AWW3_9FIRM</name>
<evidence type="ECO:0000313" key="3">
    <source>
        <dbReference type="Proteomes" id="UP000284751"/>
    </source>
</evidence>
<protein>
    <submittedName>
        <fullName evidence="2">Uncharacterized protein</fullName>
    </submittedName>
</protein>
<accession>A0A412AWW3</accession>